<accession>A0A9X3XB00</accession>
<dbReference type="RefSeq" id="WP_272426391.1">
    <property type="nucleotide sequence ID" value="NZ_JAGTJJ010000028.1"/>
</dbReference>
<reference evidence="3 4" key="1">
    <citation type="submission" date="2021-04" db="EMBL/GenBank/DDBJ databases">
        <title>Genome analysis of Polyangium sp.</title>
        <authorList>
            <person name="Li Y."/>
            <person name="Wang J."/>
        </authorList>
    </citation>
    <scope>NUCLEOTIDE SEQUENCE [LARGE SCALE GENOMIC DNA]</scope>
    <source>
        <strain evidence="3 4">SDU14</strain>
    </source>
</reference>
<gene>
    <name evidence="3" type="ORF">KEG57_33425</name>
</gene>
<evidence type="ECO:0000313" key="4">
    <source>
        <dbReference type="Proteomes" id="UP001151081"/>
    </source>
</evidence>
<protein>
    <recommendedName>
        <fullName evidence="5">TonB C-terminal domain-containing protein</fullName>
    </recommendedName>
</protein>
<keyword evidence="2" id="KW-0732">Signal</keyword>
<proteinExistence type="predicted"/>
<organism evidence="3 4">
    <name type="scientific">Polyangium jinanense</name>
    <dbReference type="NCBI Taxonomy" id="2829994"/>
    <lineage>
        <taxon>Bacteria</taxon>
        <taxon>Pseudomonadati</taxon>
        <taxon>Myxococcota</taxon>
        <taxon>Polyangia</taxon>
        <taxon>Polyangiales</taxon>
        <taxon>Polyangiaceae</taxon>
        <taxon>Polyangium</taxon>
    </lineage>
</organism>
<sequence>MQTPAPARATLLTLGSALLGASCVVQSPLQATIVSDPQTAAPAPQPPAQAAAQPPASAQRPEVAVIPIEDDRLFRAERAALRAELAAHLARVAPDYLILGPAMVDPKLRPVSQKTGHRCAYEGEPLSRRAHDEGWLTTDVIHVSGVAGGKGEELWVNILPRTGGPEVTFQAPWDRKLGIVDRYRAAFASLVRNDGAGGLIGGVAGLLVWADSSALREGPLTLCEYQNFGRCDPGSIDWKDRAGSLAACFANDDDVTRDFLVQGDAGGRYCEMENLDLRDGREGAREACVCQALVGSTAISKRPGRRTIRVRYEAPDLAGKPRPELRVIEASTNIHVEDDWHSMDQVVDGKKRYTSVKRLVVDNVDSLQAPLARCAAPAGSVIVVDLDIREDGVPAAGKVVVGTTDRELSACIERNLGRGTFTCTDDGSSARVRAALHWHAP</sequence>
<dbReference type="EMBL" id="JAGTJJ010000028">
    <property type="protein sequence ID" value="MDC3985428.1"/>
    <property type="molecule type" value="Genomic_DNA"/>
</dbReference>
<dbReference type="AlphaFoldDB" id="A0A9X3XB00"/>
<evidence type="ECO:0008006" key="5">
    <source>
        <dbReference type="Google" id="ProtNLM"/>
    </source>
</evidence>
<feature type="chain" id="PRO_5040865781" description="TonB C-terminal domain-containing protein" evidence="2">
    <location>
        <begin position="32"/>
        <end position="441"/>
    </location>
</feature>
<evidence type="ECO:0000256" key="1">
    <source>
        <dbReference type="SAM" id="MobiDB-lite"/>
    </source>
</evidence>
<feature type="signal peptide" evidence="2">
    <location>
        <begin position="1"/>
        <end position="31"/>
    </location>
</feature>
<keyword evidence="4" id="KW-1185">Reference proteome</keyword>
<comment type="caution">
    <text evidence="3">The sequence shown here is derived from an EMBL/GenBank/DDBJ whole genome shotgun (WGS) entry which is preliminary data.</text>
</comment>
<evidence type="ECO:0000256" key="2">
    <source>
        <dbReference type="SAM" id="SignalP"/>
    </source>
</evidence>
<feature type="region of interest" description="Disordered" evidence="1">
    <location>
        <begin position="37"/>
        <end position="61"/>
    </location>
</feature>
<dbReference type="Proteomes" id="UP001151081">
    <property type="component" value="Unassembled WGS sequence"/>
</dbReference>
<evidence type="ECO:0000313" key="3">
    <source>
        <dbReference type="EMBL" id="MDC3985428.1"/>
    </source>
</evidence>
<name>A0A9X3XB00_9BACT</name>